<accession>A0AA35ZSB7</accession>
<dbReference type="Gene3D" id="1.25.70.10">
    <property type="entry name" value="Transcription termination factor 3, mitochondrial"/>
    <property type="match status" value="1"/>
</dbReference>
<evidence type="ECO:0000313" key="4">
    <source>
        <dbReference type="EMBL" id="CAI9297831.1"/>
    </source>
</evidence>
<comment type="similarity">
    <text evidence="1">Belongs to the mTERF family.</text>
</comment>
<evidence type="ECO:0000256" key="1">
    <source>
        <dbReference type="ARBA" id="ARBA00007692"/>
    </source>
</evidence>
<dbReference type="GO" id="GO:0006353">
    <property type="term" value="P:DNA-templated transcription termination"/>
    <property type="evidence" value="ECO:0007669"/>
    <property type="project" value="UniProtKB-KW"/>
</dbReference>
<gene>
    <name evidence="4" type="ORF">LSALG_LOCUS36620</name>
</gene>
<keyword evidence="3" id="KW-0809">Transit peptide</keyword>
<dbReference type="PANTHER" id="PTHR13068:SF166">
    <property type="entry name" value="TRANSCRIPTION TERMINATION FACTOR MTERF15, MITOCHONDRIAL-LIKE"/>
    <property type="match status" value="1"/>
</dbReference>
<dbReference type="Pfam" id="PF02536">
    <property type="entry name" value="mTERF"/>
    <property type="match status" value="2"/>
</dbReference>
<proteinExistence type="inferred from homology"/>
<dbReference type="InterPro" id="IPR038538">
    <property type="entry name" value="MTERF_sf"/>
</dbReference>
<dbReference type="SMART" id="SM00733">
    <property type="entry name" value="Mterf"/>
    <property type="match status" value="7"/>
</dbReference>
<reference evidence="4" key="1">
    <citation type="submission" date="2023-04" db="EMBL/GenBank/DDBJ databases">
        <authorList>
            <person name="Vijverberg K."/>
            <person name="Xiong W."/>
            <person name="Schranz E."/>
        </authorList>
    </citation>
    <scope>NUCLEOTIDE SEQUENCE</scope>
</reference>
<evidence type="ECO:0000313" key="5">
    <source>
        <dbReference type="Proteomes" id="UP001177003"/>
    </source>
</evidence>
<dbReference type="InterPro" id="IPR003690">
    <property type="entry name" value="MTERF"/>
</dbReference>
<keyword evidence="5" id="KW-1185">Reference proteome</keyword>
<sequence>MEIFAPLAIHKDLSSQLLKSLNEAMEKVEVWIKSMTFMGLMLIVENVDGCYKTLQIREMFYQREGKIQNSESHVSLIHRLFLRTSYSSQAASDNSFTVSYLIDSCGFPPDKAISASKRLNIQTPDRADSVIAFFKNQGFTETQISHLLRKFPRALACNPQINLFPKFEFLRSVGLSDSDIVKILVARPKSLCKSLKNSIEPTFNLLRDLLQSNEKTLLAIRRCAWVLDLDSRANVIPNMQLLRDVGMPGSKLLYVLTNHPRDISDTKEQFKKAVEEVMEMGFDPLKTNFLSGVHAVRSMNKSNWEKKMETYEKWGLSKAQILLAFRTNPWCMMKSEEKINKVMDCLVNKMGFEASIVANNSVLISLSMTKRIIPRCLVYQYCLDNGLIEGKNECGFCWWLKSSDNIFMKRLERYETKAPGVLQFYQEKLNHEN</sequence>
<keyword evidence="2" id="KW-0805">Transcription regulation</keyword>
<evidence type="ECO:0000256" key="3">
    <source>
        <dbReference type="ARBA" id="ARBA00022946"/>
    </source>
</evidence>
<dbReference type="GO" id="GO:0003676">
    <property type="term" value="F:nucleic acid binding"/>
    <property type="evidence" value="ECO:0007669"/>
    <property type="project" value="InterPro"/>
</dbReference>
<dbReference type="PANTHER" id="PTHR13068">
    <property type="entry name" value="CGI-12 PROTEIN-RELATED"/>
    <property type="match status" value="1"/>
</dbReference>
<dbReference type="EMBL" id="OX465084">
    <property type="protein sequence ID" value="CAI9297831.1"/>
    <property type="molecule type" value="Genomic_DNA"/>
</dbReference>
<protein>
    <submittedName>
        <fullName evidence="4">Uncharacterized protein</fullName>
    </submittedName>
</protein>
<dbReference type="Proteomes" id="UP001177003">
    <property type="component" value="Chromosome 8"/>
</dbReference>
<name>A0AA35ZSB7_LACSI</name>
<dbReference type="AlphaFoldDB" id="A0AA35ZSB7"/>
<organism evidence="4 5">
    <name type="scientific">Lactuca saligna</name>
    <name type="common">Willowleaf lettuce</name>
    <dbReference type="NCBI Taxonomy" id="75948"/>
    <lineage>
        <taxon>Eukaryota</taxon>
        <taxon>Viridiplantae</taxon>
        <taxon>Streptophyta</taxon>
        <taxon>Embryophyta</taxon>
        <taxon>Tracheophyta</taxon>
        <taxon>Spermatophyta</taxon>
        <taxon>Magnoliopsida</taxon>
        <taxon>eudicotyledons</taxon>
        <taxon>Gunneridae</taxon>
        <taxon>Pentapetalae</taxon>
        <taxon>asterids</taxon>
        <taxon>campanulids</taxon>
        <taxon>Asterales</taxon>
        <taxon>Asteraceae</taxon>
        <taxon>Cichorioideae</taxon>
        <taxon>Cichorieae</taxon>
        <taxon>Lactucinae</taxon>
        <taxon>Lactuca</taxon>
    </lineage>
</organism>
<keyword evidence="2" id="KW-0804">Transcription</keyword>
<keyword evidence="2" id="KW-0806">Transcription termination</keyword>
<dbReference type="FunFam" id="1.25.70.10:FF:000001">
    <property type="entry name" value="Mitochondrial transcription termination factor-like"/>
    <property type="match status" value="1"/>
</dbReference>
<evidence type="ECO:0000256" key="2">
    <source>
        <dbReference type="ARBA" id="ARBA00022472"/>
    </source>
</evidence>